<evidence type="ECO:0000256" key="2">
    <source>
        <dbReference type="ARBA" id="ARBA00022643"/>
    </source>
</evidence>
<evidence type="ECO:0000313" key="5">
    <source>
        <dbReference type="Proteomes" id="UP000006859"/>
    </source>
</evidence>
<dbReference type="AlphaFoldDB" id="E0SDR5"/>
<dbReference type="SUPFAM" id="SSF52218">
    <property type="entry name" value="Flavoproteins"/>
    <property type="match status" value="1"/>
</dbReference>
<dbReference type="eggNOG" id="COG0431">
    <property type="taxonomic scope" value="Bacteria"/>
</dbReference>
<dbReference type="GO" id="GO:0016491">
    <property type="term" value="F:oxidoreductase activity"/>
    <property type="evidence" value="ECO:0007669"/>
    <property type="project" value="InterPro"/>
</dbReference>
<organism evidence="4 5">
    <name type="scientific">Dickeya dadantii (strain 3937)</name>
    <name type="common">Erwinia chrysanthemi (strain 3937)</name>
    <dbReference type="NCBI Taxonomy" id="198628"/>
    <lineage>
        <taxon>Bacteria</taxon>
        <taxon>Pseudomonadati</taxon>
        <taxon>Pseudomonadota</taxon>
        <taxon>Gammaproteobacteria</taxon>
        <taxon>Enterobacterales</taxon>
        <taxon>Pectobacteriaceae</taxon>
        <taxon>Dickeya</taxon>
    </lineage>
</organism>
<keyword evidence="2" id="KW-0288">FMN</keyword>
<dbReference type="EMBL" id="CP002038">
    <property type="protein sequence ID" value="ADN00757.1"/>
    <property type="molecule type" value="Genomic_DNA"/>
</dbReference>
<protein>
    <submittedName>
        <fullName evidence="4">Predicted flavoprotein</fullName>
    </submittedName>
</protein>
<name>E0SDR5_DICD3</name>
<dbReference type="OrthoDB" id="9812295at2"/>
<feature type="domain" description="NADPH-dependent FMN reductase-like" evidence="3">
    <location>
        <begin position="1"/>
        <end position="139"/>
    </location>
</feature>
<dbReference type="HOGENOM" id="CLU_055322_1_2_6"/>
<sequence>MNILFFNGSLRDDSQTDAIIRYFSSLLGNDARQAYWSLRDNPLPFMDPEVYGCEIEHHPNENVRRFVGEIQKSDVIFMACPTYHGTISGAFKNALDHLQKGIFSGKSVIVASTGGGIRSSTQTCDAIRAVVRALGANCLIEHIASGGPDFTQLDGRTELTEPGVQLRCQAAFDELRLAY</sequence>
<reference evidence="4 5" key="1">
    <citation type="journal article" date="2011" name="J. Bacteriol.">
        <title>Genome sequence of the plant-pathogenic bacterium Dickeya dadantii 3937.</title>
        <authorList>
            <person name="Glasner J.D."/>
            <person name="Yang C.H."/>
            <person name="Reverchon S."/>
            <person name="Hugouvieux-Cotte-Pattat N."/>
            <person name="Condemine G."/>
            <person name="Bohin J.P."/>
            <person name="Van Gijsegem F."/>
            <person name="Yang S."/>
            <person name="Franza T."/>
            <person name="Expert D."/>
            <person name="Plunkett G. III"/>
            <person name="San Francisco M.J."/>
            <person name="Charkowski A.O."/>
            <person name="Py B."/>
            <person name="Bell K."/>
            <person name="Rauscher L."/>
            <person name="Rodriguez-Palenzuela P."/>
            <person name="Toussaint A."/>
            <person name="Holeva M.C."/>
            <person name="He S.Y."/>
            <person name="Douet V."/>
            <person name="Boccara M."/>
            <person name="Blanco C."/>
            <person name="Toth I."/>
            <person name="Anderson B.D."/>
            <person name="Biehl B.S."/>
            <person name="Mau B."/>
            <person name="Flynn S.M."/>
            <person name="Barras F."/>
            <person name="Lindeberg M."/>
            <person name="Birch P.R."/>
            <person name="Tsuyumu S."/>
            <person name="Shi X."/>
            <person name="Hibbing M."/>
            <person name="Yap M.N."/>
            <person name="Carpentier M."/>
            <person name="Dassa E."/>
            <person name="Umehara M."/>
            <person name="Kim J.F."/>
            <person name="Rusch M."/>
            <person name="Soni P."/>
            <person name="Mayhew G.F."/>
            <person name="Fouts D.E."/>
            <person name="Gill S.R."/>
            <person name="Blattner F.R."/>
            <person name="Keen N.T."/>
            <person name="Perna N.T."/>
        </authorList>
    </citation>
    <scope>NUCLEOTIDE SEQUENCE [LARGE SCALE GENOMIC DNA]</scope>
    <source>
        <strain evidence="4 5">3937</strain>
    </source>
</reference>
<dbReference type="InterPro" id="IPR005025">
    <property type="entry name" value="FMN_Rdtase-like_dom"/>
</dbReference>
<dbReference type="Gene3D" id="3.40.50.360">
    <property type="match status" value="1"/>
</dbReference>
<evidence type="ECO:0000313" key="4">
    <source>
        <dbReference type="EMBL" id="ADN00757.1"/>
    </source>
</evidence>
<keyword evidence="5" id="KW-1185">Reference proteome</keyword>
<keyword evidence="2" id="KW-0285">Flavoprotein</keyword>
<dbReference type="GO" id="GO:0005829">
    <property type="term" value="C:cytosol"/>
    <property type="evidence" value="ECO:0007669"/>
    <property type="project" value="TreeGrafter"/>
</dbReference>
<dbReference type="GO" id="GO:0010181">
    <property type="term" value="F:FMN binding"/>
    <property type="evidence" value="ECO:0007669"/>
    <property type="project" value="TreeGrafter"/>
</dbReference>
<dbReference type="PANTHER" id="PTHR30543:SF21">
    <property type="entry name" value="NAD(P)H-DEPENDENT FMN REDUCTASE LOT6"/>
    <property type="match status" value="1"/>
</dbReference>
<dbReference type="Proteomes" id="UP000006859">
    <property type="component" value="Chromosome"/>
</dbReference>
<dbReference type="Pfam" id="PF03358">
    <property type="entry name" value="FMN_red"/>
    <property type="match status" value="1"/>
</dbReference>
<dbReference type="InterPro" id="IPR050712">
    <property type="entry name" value="NAD(P)H-dep_reductase"/>
</dbReference>
<gene>
    <name evidence="4" type="ordered locus">Dda3937_00139</name>
</gene>
<dbReference type="STRING" id="198628.Dda3937_00139"/>
<proteinExistence type="predicted"/>
<dbReference type="KEGG" id="ddd:Dda3937_00139"/>
<dbReference type="InterPro" id="IPR029039">
    <property type="entry name" value="Flavoprotein-like_sf"/>
</dbReference>
<dbReference type="PANTHER" id="PTHR30543">
    <property type="entry name" value="CHROMATE REDUCTASE"/>
    <property type="match status" value="1"/>
</dbReference>
<evidence type="ECO:0000259" key="3">
    <source>
        <dbReference type="Pfam" id="PF03358"/>
    </source>
</evidence>
<dbReference type="RefSeq" id="WP_013320149.1">
    <property type="nucleotide sequence ID" value="NC_014500.1"/>
</dbReference>
<evidence type="ECO:0000256" key="1">
    <source>
        <dbReference type="ARBA" id="ARBA00001917"/>
    </source>
</evidence>
<accession>E0SDR5</accession>
<comment type="cofactor">
    <cofactor evidence="1">
        <name>FMN</name>
        <dbReference type="ChEBI" id="CHEBI:58210"/>
    </cofactor>
</comment>